<evidence type="ECO:0000256" key="7">
    <source>
        <dbReference type="ARBA" id="ARBA00022898"/>
    </source>
</evidence>
<keyword evidence="10" id="KW-0413">Isomerase</keyword>
<feature type="region of interest" description="Disordered" evidence="13">
    <location>
        <begin position="1"/>
        <end position="23"/>
    </location>
</feature>
<feature type="binding site" evidence="11">
    <location>
        <position position="136"/>
    </location>
    <ligand>
        <name>[4Fe-4S] cluster</name>
        <dbReference type="ChEBI" id="CHEBI:49883"/>
        <note>4Fe-4S-S-AdoMet</note>
    </ligand>
</feature>
<dbReference type="SFLD" id="SFLDS00029">
    <property type="entry name" value="Radical_SAM"/>
    <property type="match status" value="1"/>
</dbReference>
<feature type="modified residue" description="N6-(pyridoxal phosphate)lysine" evidence="12">
    <location>
        <position position="368"/>
    </location>
</feature>
<dbReference type="SFLD" id="SFLDG01070">
    <property type="entry name" value="PLP-dependent"/>
    <property type="match status" value="1"/>
</dbReference>
<evidence type="ECO:0000256" key="8">
    <source>
        <dbReference type="ARBA" id="ARBA00023004"/>
    </source>
</evidence>
<name>A0A5M8FJ97_9GAMM</name>
<dbReference type="Pfam" id="PF04055">
    <property type="entry name" value="Radical_SAM"/>
    <property type="match status" value="1"/>
</dbReference>
<dbReference type="PIRSF" id="PIRSF004911">
    <property type="entry name" value="DUF160"/>
    <property type="match status" value="1"/>
</dbReference>
<evidence type="ECO:0000256" key="13">
    <source>
        <dbReference type="SAM" id="MobiDB-lite"/>
    </source>
</evidence>
<evidence type="ECO:0000256" key="4">
    <source>
        <dbReference type="ARBA" id="ARBA00022485"/>
    </source>
</evidence>
<dbReference type="GO" id="GO:0016853">
    <property type="term" value="F:isomerase activity"/>
    <property type="evidence" value="ECO:0007669"/>
    <property type="project" value="UniProtKB-KW"/>
</dbReference>
<evidence type="ECO:0000256" key="2">
    <source>
        <dbReference type="ARBA" id="ARBA00001966"/>
    </source>
</evidence>
<dbReference type="PANTHER" id="PTHR30538:SF1">
    <property type="entry name" value="L-LYSINE 2,3-AMINOMUTASE"/>
    <property type="match status" value="1"/>
</dbReference>
<dbReference type="Gene3D" id="3.20.20.70">
    <property type="entry name" value="Aldolase class I"/>
    <property type="match status" value="1"/>
</dbReference>
<keyword evidence="7 12" id="KW-0663">Pyridoxal phosphate</keyword>
<evidence type="ECO:0000313" key="15">
    <source>
        <dbReference type="EMBL" id="KAA6184574.1"/>
    </source>
</evidence>
<feature type="domain" description="Radical SAM core" evidence="14">
    <location>
        <begin position="118"/>
        <end position="365"/>
    </location>
</feature>
<dbReference type="EMBL" id="VWXX01000018">
    <property type="protein sequence ID" value="KAA6184574.1"/>
    <property type="molecule type" value="Genomic_DNA"/>
</dbReference>
<keyword evidence="6 11" id="KW-0479">Metal-binding</keyword>
<dbReference type="InterPro" id="IPR013785">
    <property type="entry name" value="Aldolase_TIM"/>
</dbReference>
<evidence type="ECO:0000256" key="9">
    <source>
        <dbReference type="ARBA" id="ARBA00023014"/>
    </source>
</evidence>
<comment type="cofactor">
    <cofactor evidence="2">
        <name>[4Fe-4S] cluster</name>
        <dbReference type="ChEBI" id="CHEBI:49883"/>
    </cofactor>
</comment>
<sequence length="372" mass="39954">MTHPADCQAHQQGPFRTRPSGDVRPRWQQELAQAIRSADELLRLLDLDPGDLPQPVAAGLEFATLVPRGFVALMRRGDPHDPLLRQVLPLAAERKTVPGFVTDPVGDIDAERTPGLLQKYAGRALLLVTGACAVHCRYCFRRHFPYAAMGAGLDPAKGSALGFVAGAGSDSGLAPAAQRLNAALRTLADAQDINEVILSGGDPLLLDDAALDALITRLEAIPHLRRLRLHSRIPVLLPSRITTDLVRRLADSRLDAVVMLHANHAAELGPEAAAALSRLAAAGIPLFNQSVLLRGVNADLQALAALSERLFALRVIPCYLHQLDRVAGSAHFEVGDTEALELLQALRGRLPGYLLPRLVRELPGENGKMPVG</sequence>
<proteinExistence type="inferred from homology"/>
<keyword evidence="8" id="KW-0408">Iron</keyword>
<evidence type="ECO:0000256" key="5">
    <source>
        <dbReference type="ARBA" id="ARBA00022691"/>
    </source>
</evidence>
<evidence type="ECO:0000256" key="12">
    <source>
        <dbReference type="PIRSR" id="PIRSR603739-50"/>
    </source>
</evidence>
<evidence type="ECO:0000256" key="11">
    <source>
        <dbReference type="PIRSR" id="PIRSR004911-1"/>
    </source>
</evidence>
<comment type="cofactor">
    <cofactor evidence="1 12">
        <name>pyridoxal 5'-phosphate</name>
        <dbReference type="ChEBI" id="CHEBI:597326"/>
    </cofactor>
</comment>
<dbReference type="InterPro" id="IPR007197">
    <property type="entry name" value="rSAM"/>
</dbReference>
<dbReference type="OrthoDB" id="9770937at2"/>
<dbReference type="Proteomes" id="UP000322981">
    <property type="component" value="Unassembled WGS sequence"/>
</dbReference>
<reference evidence="15 16" key="1">
    <citation type="submission" date="2019-09" db="EMBL/GenBank/DDBJ databases">
        <title>Whole-genome sequence of the purple sulfur bacterium Thiohalocapsa marina DSM 19078.</title>
        <authorList>
            <person name="Kyndt J.A."/>
            <person name="Meyer T.E."/>
        </authorList>
    </citation>
    <scope>NUCLEOTIDE SEQUENCE [LARGE SCALE GENOMIC DNA]</scope>
    <source>
        <strain evidence="15 16">DSM 19078</strain>
    </source>
</reference>
<dbReference type="PROSITE" id="PS51918">
    <property type="entry name" value="RADICAL_SAM"/>
    <property type="match status" value="1"/>
</dbReference>
<comment type="caution">
    <text evidence="15">The sequence shown here is derived from an EMBL/GenBank/DDBJ whole genome shotgun (WGS) entry which is preliminary data.</text>
</comment>
<evidence type="ECO:0000256" key="3">
    <source>
        <dbReference type="ARBA" id="ARBA00008703"/>
    </source>
</evidence>
<dbReference type="RefSeq" id="WP_150093673.1">
    <property type="nucleotide sequence ID" value="NZ_JBFUOH010000092.1"/>
</dbReference>
<keyword evidence="5" id="KW-0949">S-adenosyl-L-methionine</keyword>
<dbReference type="AlphaFoldDB" id="A0A5M8FJ97"/>
<feature type="binding site" evidence="11">
    <location>
        <position position="132"/>
    </location>
    <ligand>
        <name>[4Fe-4S] cluster</name>
        <dbReference type="ChEBI" id="CHEBI:49883"/>
        <note>4Fe-4S-S-AdoMet</note>
    </ligand>
</feature>
<dbReference type="InterPro" id="IPR058240">
    <property type="entry name" value="rSAM_sf"/>
</dbReference>
<evidence type="ECO:0000256" key="1">
    <source>
        <dbReference type="ARBA" id="ARBA00001933"/>
    </source>
</evidence>
<gene>
    <name evidence="15" type="ORF">F2Q65_12095</name>
</gene>
<evidence type="ECO:0000313" key="16">
    <source>
        <dbReference type="Proteomes" id="UP000322981"/>
    </source>
</evidence>
<protein>
    <submittedName>
        <fullName evidence="15">Radical SAM protein</fullName>
    </submittedName>
</protein>
<feature type="binding site" evidence="11">
    <location>
        <position position="139"/>
    </location>
    <ligand>
        <name>[4Fe-4S] cluster</name>
        <dbReference type="ChEBI" id="CHEBI:49883"/>
        <note>4Fe-4S-S-AdoMet</note>
    </ligand>
</feature>
<dbReference type="PANTHER" id="PTHR30538">
    <property type="entry name" value="LYSINE 2,3-AMINOMUTASE-RELATED"/>
    <property type="match status" value="1"/>
</dbReference>
<organism evidence="15 16">
    <name type="scientific">Thiohalocapsa marina</name>
    <dbReference type="NCBI Taxonomy" id="424902"/>
    <lineage>
        <taxon>Bacteria</taxon>
        <taxon>Pseudomonadati</taxon>
        <taxon>Pseudomonadota</taxon>
        <taxon>Gammaproteobacteria</taxon>
        <taxon>Chromatiales</taxon>
        <taxon>Chromatiaceae</taxon>
        <taxon>Thiohalocapsa</taxon>
    </lineage>
</organism>
<evidence type="ECO:0000259" key="14">
    <source>
        <dbReference type="PROSITE" id="PS51918"/>
    </source>
</evidence>
<keyword evidence="9 11" id="KW-0411">Iron-sulfur</keyword>
<dbReference type="InterPro" id="IPR003739">
    <property type="entry name" value="Lys_aminomutase/Glu_NH3_mut"/>
</dbReference>
<dbReference type="GO" id="GO:0051539">
    <property type="term" value="F:4 iron, 4 sulfur cluster binding"/>
    <property type="evidence" value="ECO:0007669"/>
    <property type="project" value="UniProtKB-KW"/>
</dbReference>
<evidence type="ECO:0000256" key="6">
    <source>
        <dbReference type="ARBA" id="ARBA00022723"/>
    </source>
</evidence>
<dbReference type="GO" id="GO:0046872">
    <property type="term" value="F:metal ion binding"/>
    <property type="evidence" value="ECO:0007669"/>
    <property type="project" value="UniProtKB-KW"/>
</dbReference>
<keyword evidence="4 11" id="KW-0004">4Fe-4S</keyword>
<dbReference type="SUPFAM" id="SSF102114">
    <property type="entry name" value="Radical SAM enzymes"/>
    <property type="match status" value="1"/>
</dbReference>
<keyword evidence="16" id="KW-1185">Reference proteome</keyword>
<accession>A0A5M8FJ97</accession>
<comment type="similarity">
    <text evidence="3">Belongs to the radical SAM superfamily. KamA family.</text>
</comment>
<evidence type="ECO:0000256" key="10">
    <source>
        <dbReference type="ARBA" id="ARBA00023235"/>
    </source>
</evidence>